<feature type="transmembrane region" description="Helical" evidence="1">
    <location>
        <begin position="47"/>
        <end position="64"/>
    </location>
</feature>
<dbReference type="InterPro" id="IPR021257">
    <property type="entry name" value="DUF2809"/>
</dbReference>
<protein>
    <submittedName>
        <fullName evidence="2">DUF2809 domain-containing protein</fullName>
    </submittedName>
</protein>
<name>A0A6H1U218_9CYAN</name>
<dbReference type="Proteomes" id="UP000500857">
    <property type="component" value="Chromosome"/>
</dbReference>
<accession>A0A6H1U218</accession>
<evidence type="ECO:0000313" key="3">
    <source>
        <dbReference type="Proteomes" id="UP000500857"/>
    </source>
</evidence>
<keyword evidence="1" id="KW-0472">Membrane</keyword>
<dbReference type="Pfam" id="PF10990">
    <property type="entry name" value="DUF2809"/>
    <property type="match status" value="1"/>
</dbReference>
<dbReference type="RefSeq" id="WP_168570566.1">
    <property type="nucleotide sequence ID" value="NZ_CP051167.1"/>
</dbReference>
<evidence type="ECO:0000313" key="2">
    <source>
        <dbReference type="EMBL" id="QIZ72417.1"/>
    </source>
</evidence>
<feature type="transmembrane region" description="Helical" evidence="1">
    <location>
        <begin position="71"/>
        <end position="90"/>
    </location>
</feature>
<dbReference type="KEGG" id="oxy:HCG48_19020"/>
<keyword evidence="1" id="KW-1133">Transmembrane helix</keyword>
<proteinExistence type="predicted"/>
<gene>
    <name evidence="2" type="ORF">HCG48_19020</name>
</gene>
<organism evidence="2 3">
    <name type="scientific">Oxynema aestuarii AP17</name>
    <dbReference type="NCBI Taxonomy" id="2064643"/>
    <lineage>
        <taxon>Bacteria</taxon>
        <taxon>Bacillati</taxon>
        <taxon>Cyanobacteriota</taxon>
        <taxon>Cyanophyceae</taxon>
        <taxon>Oscillatoriophycideae</taxon>
        <taxon>Oscillatoriales</taxon>
        <taxon>Oscillatoriaceae</taxon>
        <taxon>Oxynema</taxon>
        <taxon>Oxynema aestuarii</taxon>
    </lineage>
</organism>
<keyword evidence="3" id="KW-1185">Reference proteome</keyword>
<feature type="transmembrane region" description="Helical" evidence="1">
    <location>
        <begin position="110"/>
        <end position="130"/>
    </location>
</feature>
<reference evidence="2 3" key="1">
    <citation type="submission" date="2020-04" db="EMBL/GenBank/DDBJ databases">
        <authorList>
            <person name="Basu S."/>
            <person name="Maruthanayagam V."/>
            <person name="Chakraborty S."/>
            <person name="Pramanik A."/>
            <person name="Mukherjee J."/>
            <person name="Brink B."/>
        </authorList>
    </citation>
    <scope>NUCLEOTIDE SEQUENCE [LARGE SCALE GENOMIC DNA]</scope>
    <source>
        <strain evidence="2 3">AP17</strain>
    </source>
</reference>
<evidence type="ECO:0000256" key="1">
    <source>
        <dbReference type="SAM" id="Phobius"/>
    </source>
</evidence>
<keyword evidence="1" id="KW-0812">Transmembrane</keyword>
<dbReference type="EMBL" id="CP051167">
    <property type="protein sequence ID" value="QIZ72417.1"/>
    <property type="molecule type" value="Genomic_DNA"/>
</dbReference>
<dbReference type="AlphaFoldDB" id="A0A6H1U218"/>
<sequence>MTSLFSPGHRYFKYRLFLALSILAIVPLGLGLKFYPGPGREWVNNSFGGVPYNIFWMLLLAFLVPKLSPKWNAWIVFFVICAVEFLQLWHPPFLEAIRATLMGRLVLGTFFTWSDFPYYAIGCLVGWWWLHFLQHQALRSHLNRAIASEESEGNH</sequence>